<dbReference type="GO" id="GO:0005524">
    <property type="term" value="F:ATP binding"/>
    <property type="evidence" value="ECO:0007669"/>
    <property type="project" value="UniProtKB-KW"/>
</dbReference>
<dbReference type="InterPro" id="IPR014001">
    <property type="entry name" value="Helicase_ATP-bd"/>
</dbReference>
<keyword evidence="3" id="KW-0067">ATP-binding</keyword>
<evidence type="ECO:0000259" key="4">
    <source>
        <dbReference type="PROSITE" id="PS51193"/>
    </source>
</evidence>
<dbReference type="Gene3D" id="3.40.50.300">
    <property type="entry name" value="P-loop containing nucleotide triphosphate hydrolases"/>
    <property type="match status" value="2"/>
</dbReference>
<evidence type="ECO:0000256" key="3">
    <source>
        <dbReference type="ARBA" id="ARBA00022840"/>
    </source>
</evidence>
<dbReference type="InterPro" id="IPR014013">
    <property type="entry name" value="Helic_SF1/SF2_ATP-bd_DinG/Rad3"/>
</dbReference>
<dbReference type="GO" id="GO:0006139">
    <property type="term" value="P:nucleobase-containing compound metabolic process"/>
    <property type="evidence" value="ECO:0007669"/>
    <property type="project" value="InterPro"/>
</dbReference>
<keyword evidence="1" id="KW-0547">Nucleotide-binding</keyword>
<evidence type="ECO:0000313" key="5">
    <source>
        <dbReference type="EMBL" id="AJZ75961.1"/>
    </source>
</evidence>
<dbReference type="Pfam" id="PF13307">
    <property type="entry name" value="Helicase_C_2"/>
    <property type="match status" value="1"/>
</dbReference>
<feature type="domain" description="Helicase ATP-binding" evidence="4">
    <location>
        <begin position="33"/>
        <end position="271"/>
    </location>
</feature>
<dbReference type="OrthoDB" id="76985at2157"/>
<protein>
    <recommendedName>
        <fullName evidence="4">Helicase ATP-binding domain-containing protein</fullName>
    </recommendedName>
</protein>
<dbReference type="PANTHER" id="PTHR11472">
    <property type="entry name" value="DNA REPAIR DEAD HELICASE RAD3/XP-D SUBFAMILY MEMBER"/>
    <property type="match status" value="1"/>
</dbReference>
<evidence type="ECO:0000256" key="1">
    <source>
        <dbReference type="ARBA" id="ARBA00022741"/>
    </source>
</evidence>
<keyword evidence="2" id="KW-0378">Hydrolase</keyword>
<sequence>MQFDALGRRMRSSYPEIDLKRPREPISLTEALELVGQFAGKTPTPKQYEIIKKIQHAIESGYKKILLSAPTGTGKSWIAIALSLYLRSATILTSTVLLQDQYRNEFGFFNTVRGKKRFLCEQTNRVFDCTNGYCNDCTFKPQPELYHILKKGTIAETITSQDMPRKCPYYDQIEIGKKASFVAYSYASYLSHLLSGEEMPQRKLLVCDEAHELDEELANQLATNLSGFYGEMLGVEMPKFSVNSNLSSIKQYVNAFSEAFKKRESVIKQCAEHSLFLQSEEHIKKHVHCMKHGIKLQSNCMDCNRIREYIRTKEFLKCKDHVDCKFDHKFINHFVLNDLKNYTTKMKILQKGLESADQNYIITDIQSKSQDERRGHNFDEVTIKPWHIHWFMEEMSSNFDLSLYMSATINLELFCKETGFKKDEVYFINEDSNIPLENRKIVFLKTEYVEATSDVILPDKIISQIEAILKIRANQRGIILLTSYSQLDYILEKISPELKPRLLPLERGQDKSEAIEYHKNTPNSVMISPGLESGVNLPDDDSRFQIIVKAPYYPTVDDLRMKKIYDSESDHRRYYLKSAFRLLQMAGRSIRHVKDSAMTYVLDAKAERMIYHQRNDLPKWFMDACEGISR</sequence>
<proteinExistence type="predicted"/>
<accession>A0A3G1B2Z5</accession>
<dbReference type="GO" id="GO:0016818">
    <property type="term" value="F:hydrolase activity, acting on acid anhydrides, in phosphorus-containing anhydrides"/>
    <property type="evidence" value="ECO:0007669"/>
    <property type="project" value="InterPro"/>
</dbReference>
<organism evidence="5 6">
    <name type="scientific">Candidatus Nitrosotenuis cloacae</name>
    <dbReference type="NCBI Taxonomy" id="1603555"/>
    <lineage>
        <taxon>Archaea</taxon>
        <taxon>Nitrososphaerota</taxon>
        <taxon>Candidatus Nitrosotenuis</taxon>
    </lineage>
</organism>
<reference evidence="5 6" key="1">
    <citation type="journal article" date="2016" name="Sci. Rep.">
        <title>A novel ammonia-oxidizing archaeon from wastewater treatment plant: Its enrichment, physiological and genomic characteristics.</title>
        <authorList>
            <person name="Li Y."/>
            <person name="Ding K."/>
            <person name="Wen X."/>
            <person name="Zhang B."/>
            <person name="Shen B."/>
            <person name="Yang Y."/>
        </authorList>
    </citation>
    <scope>NUCLEOTIDE SEQUENCE [LARGE SCALE GENOMIC DNA]</scope>
    <source>
        <strain evidence="5 6">SAT1</strain>
    </source>
</reference>
<dbReference type="AlphaFoldDB" id="A0A3G1B2Z5"/>
<dbReference type="InterPro" id="IPR027417">
    <property type="entry name" value="P-loop_NTPase"/>
</dbReference>
<evidence type="ECO:0000256" key="2">
    <source>
        <dbReference type="ARBA" id="ARBA00022801"/>
    </source>
</evidence>
<keyword evidence="6" id="KW-1185">Reference proteome</keyword>
<dbReference type="SMART" id="SM00491">
    <property type="entry name" value="HELICc2"/>
    <property type="match status" value="1"/>
</dbReference>
<dbReference type="GO" id="GO:0003678">
    <property type="term" value="F:DNA helicase activity"/>
    <property type="evidence" value="ECO:0007669"/>
    <property type="project" value="TreeGrafter"/>
</dbReference>
<dbReference type="GeneID" id="24875917"/>
<dbReference type="InterPro" id="IPR045028">
    <property type="entry name" value="DinG/Rad3-like"/>
</dbReference>
<dbReference type="RefSeq" id="WP_048188832.1">
    <property type="nucleotide sequence ID" value="NZ_CP011097.1"/>
</dbReference>
<dbReference type="SUPFAM" id="SSF52540">
    <property type="entry name" value="P-loop containing nucleoside triphosphate hydrolases"/>
    <property type="match status" value="1"/>
</dbReference>
<dbReference type="EMBL" id="CP011097">
    <property type="protein sequence ID" value="AJZ75961.1"/>
    <property type="molecule type" value="Genomic_DNA"/>
</dbReference>
<dbReference type="InterPro" id="IPR006555">
    <property type="entry name" value="ATP-dep_Helicase_C"/>
</dbReference>
<dbReference type="InterPro" id="IPR006935">
    <property type="entry name" value="Helicase/UvrB_N"/>
</dbReference>
<evidence type="ECO:0000313" key="6">
    <source>
        <dbReference type="Proteomes" id="UP000266745"/>
    </source>
</evidence>
<dbReference type="Proteomes" id="UP000266745">
    <property type="component" value="Chromosome"/>
</dbReference>
<dbReference type="PANTHER" id="PTHR11472:SF34">
    <property type="entry name" value="REGULATOR OF TELOMERE ELONGATION HELICASE 1"/>
    <property type="match status" value="1"/>
</dbReference>
<dbReference type="KEGG" id="tah:SU86_005825"/>
<dbReference type="STRING" id="1603555.SU86_005825"/>
<dbReference type="SMART" id="SM00487">
    <property type="entry name" value="DEXDc"/>
    <property type="match status" value="1"/>
</dbReference>
<dbReference type="PROSITE" id="PS51193">
    <property type="entry name" value="HELICASE_ATP_BIND_2"/>
    <property type="match status" value="1"/>
</dbReference>
<dbReference type="Pfam" id="PF04851">
    <property type="entry name" value="ResIII"/>
    <property type="match status" value="1"/>
</dbReference>
<dbReference type="GO" id="GO:0003677">
    <property type="term" value="F:DNA binding"/>
    <property type="evidence" value="ECO:0007669"/>
    <property type="project" value="InterPro"/>
</dbReference>
<name>A0A3G1B2Z5_9ARCH</name>
<gene>
    <name evidence="5" type="ORF">SU86_005825</name>
</gene>